<comment type="caution">
    <text evidence="1">The sequence shown here is derived from an EMBL/GenBank/DDBJ whole genome shotgun (WGS) entry which is preliminary data.</text>
</comment>
<evidence type="ECO:0000313" key="1">
    <source>
        <dbReference type="EMBL" id="MCV7170797.1"/>
    </source>
</evidence>
<name>A0A9X2YA81_9MYCO</name>
<gene>
    <name evidence="1" type="ORF">H7I41_12820</name>
</gene>
<reference evidence="1" key="2">
    <citation type="journal article" date="2022" name="BMC Genomics">
        <title>Comparative genome analysis of mycobacteria focusing on tRNA and non-coding RNA.</title>
        <authorList>
            <person name="Behra P.R.K."/>
            <person name="Pettersson B.M.F."/>
            <person name="Ramesh M."/>
            <person name="Das S."/>
            <person name="Dasgupta S."/>
            <person name="Kirsebom L.A."/>
        </authorList>
    </citation>
    <scope>NUCLEOTIDE SEQUENCE</scope>
    <source>
        <strain evidence="1">DSM 44615</strain>
    </source>
</reference>
<dbReference type="Pfam" id="PF19457">
    <property type="entry name" value="DUF5994"/>
    <property type="match status" value="1"/>
</dbReference>
<dbReference type="RefSeq" id="WP_264012985.1">
    <property type="nucleotide sequence ID" value="NZ_JACKSJ010000098.1"/>
</dbReference>
<organism evidence="1 2">
    <name type="scientific">[Mycobacterium] manitobense</name>
    <dbReference type="NCBI Taxonomy" id="190147"/>
    <lineage>
        <taxon>Bacteria</taxon>
        <taxon>Bacillati</taxon>
        <taxon>Actinomycetota</taxon>
        <taxon>Actinomycetes</taxon>
        <taxon>Mycobacteriales</taxon>
        <taxon>Mycobacteriaceae</taxon>
        <taxon>Mycolicibacterium</taxon>
    </lineage>
</organism>
<proteinExistence type="predicted"/>
<accession>A0A9X2YA81</accession>
<dbReference type="EMBL" id="JACKSJ010000098">
    <property type="protein sequence ID" value="MCV7170797.1"/>
    <property type="molecule type" value="Genomic_DNA"/>
</dbReference>
<evidence type="ECO:0000313" key="2">
    <source>
        <dbReference type="Proteomes" id="UP001140293"/>
    </source>
</evidence>
<dbReference type="InterPro" id="IPR046036">
    <property type="entry name" value="DUF5994"/>
</dbReference>
<dbReference type="AlphaFoldDB" id="A0A9X2YA81"/>
<dbReference type="Proteomes" id="UP001140293">
    <property type="component" value="Unassembled WGS sequence"/>
</dbReference>
<reference evidence="1" key="1">
    <citation type="submission" date="2020-07" db="EMBL/GenBank/DDBJ databases">
        <authorList>
            <person name="Pettersson B.M.F."/>
            <person name="Behra P.R.K."/>
            <person name="Ramesh M."/>
            <person name="Das S."/>
            <person name="Dasgupta S."/>
            <person name="Kirsebom L.A."/>
        </authorList>
    </citation>
    <scope>NUCLEOTIDE SEQUENCE</scope>
    <source>
        <strain evidence="1">DSM 44615</strain>
    </source>
</reference>
<sequence>MAVQEEIRAASGEESEQPRLRMKDAALATGYVDGAWWPHSGDLINELPELLAGLSGHVHPIARVTYGLAEWAPVPAKVITAGGVVRMDGYGRQPSNTIGVSDGRGHEVILLVVPAKTEPDRAHAIVMAASGAGDASSTEHLLATDGKAF</sequence>
<protein>
    <submittedName>
        <fullName evidence="1">Uncharacterized protein</fullName>
    </submittedName>
</protein>
<keyword evidence="2" id="KW-1185">Reference proteome</keyword>